<name>A0A2K1Q807_9GAMM</name>
<dbReference type="EMBL" id="NWUO01000009">
    <property type="protein sequence ID" value="PNS11173.1"/>
    <property type="molecule type" value="Genomic_DNA"/>
</dbReference>
<organism evidence="2 3">
    <name type="scientific">Mixta theicola</name>
    <dbReference type="NCBI Taxonomy" id="1458355"/>
    <lineage>
        <taxon>Bacteria</taxon>
        <taxon>Pseudomonadati</taxon>
        <taxon>Pseudomonadota</taxon>
        <taxon>Gammaproteobacteria</taxon>
        <taxon>Enterobacterales</taxon>
        <taxon>Erwiniaceae</taxon>
        <taxon>Mixta</taxon>
    </lineage>
</organism>
<sequence length="83" mass="9523">MFFILLAIGIGRLIGDPYKYINCDFSASVANFIYDGASREDLDDVYYDINYIVIFSLAALIYFLIIRMAQYARKNGFSKVDNI</sequence>
<accession>A0A2K1Q807</accession>
<proteinExistence type="predicted"/>
<protein>
    <submittedName>
        <fullName evidence="2">Uncharacterized protein</fullName>
    </submittedName>
</protein>
<evidence type="ECO:0000256" key="1">
    <source>
        <dbReference type="SAM" id="Phobius"/>
    </source>
</evidence>
<keyword evidence="1" id="KW-0812">Transmembrane</keyword>
<keyword evidence="1" id="KW-0472">Membrane</keyword>
<keyword evidence="1" id="KW-1133">Transmembrane helix</keyword>
<keyword evidence="3" id="KW-1185">Reference proteome</keyword>
<reference evidence="3" key="1">
    <citation type="submission" date="2017-09" db="EMBL/GenBank/DDBJ databases">
        <authorList>
            <person name="Palmer M."/>
            <person name="Steenkamp E.T."/>
            <person name="Coetzee M.P."/>
            <person name="Avontuur J.R."/>
            <person name="Van Zyl E."/>
            <person name="Chan W.-Y."/>
            <person name="Blom J."/>
            <person name="Venter S.N."/>
        </authorList>
    </citation>
    <scope>NUCLEOTIDE SEQUENCE [LARGE SCALE GENOMIC DNA]</scope>
    <source>
        <strain evidence="3">QC88-366</strain>
    </source>
</reference>
<dbReference type="Proteomes" id="UP000236345">
    <property type="component" value="Unassembled WGS sequence"/>
</dbReference>
<gene>
    <name evidence="2" type="ORF">COO59_12935</name>
</gene>
<comment type="caution">
    <text evidence="2">The sequence shown here is derived from an EMBL/GenBank/DDBJ whole genome shotgun (WGS) entry which is preliminary data.</text>
</comment>
<feature type="transmembrane region" description="Helical" evidence="1">
    <location>
        <begin position="49"/>
        <end position="69"/>
    </location>
</feature>
<evidence type="ECO:0000313" key="3">
    <source>
        <dbReference type="Proteomes" id="UP000236345"/>
    </source>
</evidence>
<evidence type="ECO:0000313" key="2">
    <source>
        <dbReference type="EMBL" id="PNS11173.1"/>
    </source>
</evidence>
<dbReference type="AlphaFoldDB" id="A0A2K1Q807"/>